<proteinExistence type="predicted"/>
<evidence type="ECO:0000256" key="1">
    <source>
        <dbReference type="SAM" id="Phobius"/>
    </source>
</evidence>
<feature type="transmembrane region" description="Helical" evidence="1">
    <location>
        <begin position="190"/>
        <end position="220"/>
    </location>
</feature>
<evidence type="ECO:0008006" key="6">
    <source>
        <dbReference type="Google" id="ProtNLM"/>
    </source>
</evidence>
<feature type="transmembrane region" description="Helical" evidence="1">
    <location>
        <begin position="381"/>
        <end position="403"/>
    </location>
</feature>
<sequence>MNEIRNDFGENGGGKRALIGGFLLGVLSFLLLYGIQILDVTYDDWLLTGGDLSQHYLGWCFFRVSDWSFPVGLMDRISYPNQVSVIFTDSIPLFAVLFKLLRGLLPETFQYFGIWGLLCFGLQGGLGALLIRHFVKDDRYAAVGSLFFVLAPIELYRMYMHTALGAQWLLLAAFLLGLKQNRLKPVQRTAAYLFLGVLCGSIHLYFVPMCGIILGAFLAVDLILRRNFLQTVLMGMAYCFSAVAAVVLLGGLSHDHQLDAGGLGQFSFNLNGLINPQGWSRILPDLPLYGEGAGEGLAFPGTGILAALLAGALVLSFRKKSRQAVRRQISGRNVSACLVIAAVSIVISVSHRLALGGQVIWEIPYPQQLVSLWGMFRSSGRFTWPVVYLLILFGEVLLYRVLVCPEEAVGSDMRQSDPAQAGACGRDGKGLQNAALAVLAILLVFQIYDCWPQLKERNDRFSGREEYVSFMTDEVWGRLSEKEHLVFVSDLVSNQNLLYGLSVYALENDMTVNTFYFAHSAIKSEVKDTIESSLENPDPDTVYIYKEEDEKLCTDDRMTYRKADGLVIGILKSDS</sequence>
<feature type="transmembrane region" description="Helical" evidence="1">
    <location>
        <begin position="338"/>
        <end position="361"/>
    </location>
</feature>
<accession>A0A9D2R2T0</accession>
<dbReference type="AlphaFoldDB" id="A0A9D2R2T0"/>
<keyword evidence="1" id="KW-0812">Transmembrane</keyword>
<evidence type="ECO:0000313" key="5">
    <source>
        <dbReference type="Proteomes" id="UP000823851"/>
    </source>
</evidence>
<dbReference type="Proteomes" id="UP000823851">
    <property type="component" value="Unassembled WGS sequence"/>
</dbReference>
<reference evidence="4" key="2">
    <citation type="submission" date="2021-04" db="EMBL/GenBank/DDBJ databases">
        <authorList>
            <person name="Gilroy R."/>
        </authorList>
    </citation>
    <scope>NUCLEOTIDE SEQUENCE</scope>
    <source>
        <strain evidence="4">ChiHjej8B7-25341</strain>
    </source>
</reference>
<feature type="transmembrane region" description="Helical" evidence="1">
    <location>
        <begin position="17"/>
        <end position="36"/>
    </location>
</feature>
<keyword evidence="1" id="KW-0472">Membrane</keyword>
<feature type="transmembrane region" description="Helical" evidence="1">
    <location>
        <begin position="111"/>
        <end position="131"/>
    </location>
</feature>
<feature type="domain" description="DUF6311" evidence="3">
    <location>
        <begin position="480"/>
        <end position="569"/>
    </location>
</feature>
<comment type="caution">
    <text evidence="4">The sequence shown here is derived from an EMBL/GenBank/DDBJ whole genome shotgun (WGS) entry which is preliminary data.</text>
</comment>
<reference evidence="4" key="1">
    <citation type="journal article" date="2021" name="PeerJ">
        <title>Extensive microbial diversity within the chicken gut microbiome revealed by metagenomics and culture.</title>
        <authorList>
            <person name="Gilroy R."/>
            <person name="Ravi A."/>
            <person name="Getino M."/>
            <person name="Pursley I."/>
            <person name="Horton D.L."/>
            <person name="Alikhan N.F."/>
            <person name="Baker D."/>
            <person name="Gharbi K."/>
            <person name="Hall N."/>
            <person name="Watson M."/>
            <person name="Adriaenssens E.M."/>
            <person name="Foster-Nyarko E."/>
            <person name="Jarju S."/>
            <person name="Secka A."/>
            <person name="Antonio M."/>
            <person name="Oren A."/>
            <person name="Chaudhuri R.R."/>
            <person name="La Ragione R."/>
            <person name="Hildebrand F."/>
            <person name="Pallen M.J."/>
        </authorList>
    </citation>
    <scope>NUCLEOTIDE SEQUENCE</scope>
    <source>
        <strain evidence="4">ChiHjej8B7-25341</strain>
    </source>
</reference>
<dbReference type="InterPro" id="IPR058671">
    <property type="entry name" value="DUF6311_C"/>
</dbReference>
<evidence type="ECO:0000259" key="2">
    <source>
        <dbReference type="Pfam" id="PF19830"/>
    </source>
</evidence>
<dbReference type="InterPro" id="IPR046278">
    <property type="entry name" value="DUF6311"/>
</dbReference>
<organism evidence="4 5">
    <name type="scientific">Candidatus Eisenbergiella stercorigallinarum</name>
    <dbReference type="NCBI Taxonomy" id="2838557"/>
    <lineage>
        <taxon>Bacteria</taxon>
        <taxon>Bacillati</taxon>
        <taxon>Bacillota</taxon>
        <taxon>Clostridia</taxon>
        <taxon>Lachnospirales</taxon>
        <taxon>Lachnospiraceae</taxon>
        <taxon>Eisenbergiella</taxon>
    </lineage>
</organism>
<dbReference type="EMBL" id="DWUW01000337">
    <property type="protein sequence ID" value="HJD32601.1"/>
    <property type="molecule type" value="Genomic_DNA"/>
</dbReference>
<dbReference type="Pfam" id="PF19830">
    <property type="entry name" value="DUF6311"/>
    <property type="match status" value="1"/>
</dbReference>
<protein>
    <recommendedName>
        <fullName evidence="6">Glycosyltransferase RgtA/B/C/D-like domain-containing protein</fullName>
    </recommendedName>
</protein>
<dbReference type="Pfam" id="PF25853">
    <property type="entry name" value="DUF6311_C"/>
    <property type="match status" value="1"/>
</dbReference>
<evidence type="ECO:0000259" key="3">
    <source>
        <dbReference type="Pfam" id="PF25853"/>
    </source>
</evidence>
<gene>
    <name evidence="4" type="ORF">H9912_11785</name>
</gene>
<feature type="transmembrane region" description="Helical" evidence="1">
    <location>
        <begin position="297"/>
        <end position="317"/>
    </location>
</feature>
<keyword evidence="1" id="KW-1133">Transmembrane helix</keyword>
<name>A0A9D2R2T0_9FIRM</name>
<evidence type="ECO:0000313" key="4">
    <source>
        <dbReference type="EMBL" id="HJD32601.1"/>
    </source>
</evidence>
<feature type="transmembrane region" description="Helical" evidence="1">
    <location>
        <begin position="232"/>
        <end position="252"/>
    </location>
</feature>
<feature type="domain" description="DUF6311" evidence="2">
    <location>
        <begin position="22"/>
        <end position="402"/>
    </location>
</feature>